<evidence type="ECO:0000256" key="2">
    <source>
        <dbReference type="ARBA" id="ARBA00022801"/>
    </source>
</evidence>
<keyword evidence="2 7" id="KW-0378">Hydrolase</keyword>
<sequence length="171" mass="18427">MTSVLFVCTANICRSPLAEALWRHRGFQASSAGVAARNGLPMHELSLAELRRRGVPAAPQSGDSSGSQPGTSRLATAREIREADVVLCMEAEHRAALTRIAPAAIAKTFTLPEYAAILRDHPGSTPREAHRKRRGYQESDIADPIGGTAEDFKECADRIDALLDVIGQHMA</sequence>
<gene>
    <name evidence="7" type="primary">etp</name>
    <name evidence="7" type="ORF">CGERO_00435</name>
</gene>
<dbReference type="InterPro" id="IPR023485">
    <property type="entry name" value="Ptyr_pPase"/>
</dbReference>
<dbReference type="GO" id="GO:0004725">
    <property type="term" value="F:protein tyrosine phosphatase activity"/>
    <property type="evidence" value="ECO:0007669"/>
    <property type="project" value="UniProtKB-EC"/>
</dbReference>
<keyword evidence="3" id="KW-0904">Protein phosphatase</keyword>
<dbReference type="Proteomes" id="UP000271587">
    <property type="component" value="Chromosome"/>
</dbReference>
<name>A0A3G6IXD2_9CORY</name>
<feature type="region of interest" description="Disordered" evidence="5">
    <location>
        <begin position="54"/>
        <end position="74"/>
    </location>
</feature>
<dbReference type="EMBL" id="CP033897">
    <property type="protein sequence ID" value="AZA10425.1"/>
    <property type="molecule type" value="Genomic_DNA"/>
</dbReference>
<evidence type="ECO:0000256" key="1">
    <source>
        <dbReference type="ARBA" id="ARBA00011063"/>
    </source>
</evidence>
<dbReference type="PRINTS" id="PR00719">
    <property type="entry name" value="LMWPTPASE"/>
</dbReference>
<dbReference type="OrthoDB" id="9784339at2"/>
<dbReference type="Pfam" id="PF01451">
    <property type="entry name" value="LMWPc"/>
    <property type="match status" value="1"/>
</dbReference>
<organism evidence="7 8">
    <name type="scientific">Corynebacterium gerontici</name>
    <dbReference type="NCBI Taxonomy" id="2079234"/>
    <lineage>
        <taxon>Bacteria</taxon>
        <taxon>Bacillati</taxon>
        <taxon>Actinomycetota</taxon>
        <taxon>Actinomycetes</taxon>
        <taxon>Mycobacteriales</taxon>
        <taxon>Corynebacteriaceae</taxon>
        <taxon>Corynebacterium</taxon>
    </lineage>
</organism>
<proteinExistence type="inferred from homology"/>
<dbReference type="Gene3D" id="3.40.50.2300">
    <property type="match status" value="1"/>
</dbReference>
<dbReference type="SMART" id="SM00226">
    <property type="entry name" value="LMWPc"/>
    <property type="match status" value="1"/>
</dbReference>
<comment type="similarity">
    <text evidence="1">Belongs to the low molecular weight phosphotyrosine protein phosphatase family.</text>
</comment>
<dbReference type="SUPFAM" id="SSF52788">
    <property type="entry name" value="Phosphotyrosine protein phosphatases I"/>
    <property type="match status" value="1"/>
</dbReference>
<evidence type="ECO:0000313" key="7">
    <source>
        <dbReference type="EMBL" id="AZA10425.1"/>
    </source>
</evidence>
<keyword evidence="8" id="KW-1185">Reference proteome</keyword>
<dbReference type="RefSeq" id="WP_123932741.1">
    <property type="nucleotide sequence ID" value="NZ_CP033897.1"/>
</dbReference>
<dbReference type="EC" id="3.1.3.48" evidence="7"/>
<dbReference type="KEGG" id="cgk:CGERO_00435"/>
<protein>
    <submittedName>
        <fullName evidence="7">Low molecular weight protein-tyrosine-phosphatase etp</fullName>
        <ecNumber evidence="7">3.1.3.48</ecNumber>
    </submittedName>
</protein>
<evidence type="ECO:0000313" key="8">
    <source>
        <dbReference type="Proteomes" id="UP000271587"/>
    </source>
</evidence>
<dbReference type="InterPro" id="IPR050438">
    <property type="entry name" value="LMW_PTPase"/>
</dbReference>
<dbReference type="PANTHER" id="PTHR11717">
    <property type="entry name" value="LOW MOLECULAR WEIGHT PROTEIN TYROSINE PHOSPHATASE"/>
    <property type="match status" value="1"/>
</dbReference>
<evidence type="ECO:0000256" key="3">
    <source>
        <dbReference type="ARBA" id="ARBA00022912"/>
    </source>
</evidence>
<dbReference type="PANTHER" id="PTHR11717:SF31">
    <property type="entry name" value="LOW MOLECULAR WEIGHT PROTEIN-TYROSINE-PHOSPHATASE ETP-RELATED"/>
    <property type="match status" value="1"/>
</dbReference>
<feature type="compositionally biased region" description="Low complexity" evidence="5">
    <location>
        <begin position="56"/>
        <end position="72"/>
    </location>
</feature>
<dbReference type="InterPro" id="IPR017867">
    <property type="entry name" value="Tyr_phospatase_low_mol_wt"/>
</dbReference>
<evidence type="ECO:0000256" key="5">
    <source>
        <dbReference type="SAM" id="MobiDB-lite"/>
    </source>
</evidence>
<reference evidence="7 8" key="1">
    <citation type="submission" date="2018-11" db="EMBL/GenBank/DDBJ databases">
        <authorList>
            <person name="Kleinhagauer T."/>
            <person name="Glaeser S.P."/>
            <person name="Spergser J."/>
            <person name="Ruckert C."/>
            <person name="Kaempfer P."/>
            <person name="Busse H.-J."/>
        </authorList>
    </citation>
    <scope>NUCLEOTIDE SEQUENCE [LARGE SCALE GENOMIC DNA]</scope>
    <source>
        <strain evidence="7 8">W8</strain>
    </source>
</reference>
<feature type="active site" evidence="4">
    <location>
        <position position="14"/>
    </location>
</feature>
<accession>A0A3G6IXD2</accession>
<evidence type="ECO:0000256" key="4">
    <source>
        <dbReference type="PIRSR" id="PIRSR617867-1"/>
    </source>
</evidence>
<feature type="active site" description="Nucleophile" evidence="4">
    <location>
        <position position="8"/>
    </location>
</feature>
<feature type="domain" description="Phosphotyrosine protein phosphatase I" evidence="6">
    <location>
        <begin position="2"/>
        <end position="165"/>
    </location>
</feature>
<evidence type="ECO:0000259" key="6">
    <source>
        <dbReference type="SMART" id="SM00226"/>
    </source>
</evidence>
<dbReference type="AlphaFoldDB" id="A0A3G6IXD2"/>
<dbReference type="InterPro" id="IPR036196">
    <property type="entry name" value="Ptyr_pPase_sf"/>
</dbReference>